<dbReference type="EMBL" id="AM920435">
    <property type="protein sequence ID" value="CAP86392.1"/>
    <property type="molecule type" value="Genomic_DNA"/>
</dbReference>
<dbReference type="HOGENOM" id="CLU_1644268_0_0_1"/>
<keyword evidence="2" id="KW-1185">Reference proteome</keyword>
<dbReference type="Proteomes" id="UP000000724">
    <property type="component" value="Contig Pc00c20"/>
</dbReference>
<organism evidence="1 2">
    <name type="scientific">Penicillium rubens (strain ATCC 28089 / DSM 1075 / NRRL 1951 / Wisconsin 54-1255)</name>
    <name type="common">Penicillium chrysogenum</name>
    <dbReference type="NCBI Taxonomy" id="500485"/>
    <lineage>
        <taxon>Eukaryota</taxon>
        <taxon>Fungi</taxon>
        <taxon>Dikarya</taxon>
        <taxon>Ascomycota</taxon>
        <taxon>Pezizomycotina</taxon>
        <taxon>Eurotiomycetes</taxon>
        <taxon>Eurotiomycetidae</taxon>
        <taxon>Eurotiales</taxon>
        <taxon>Aspergillaceae</taxon>
        <taxon>Penicillium</taxon>
        <taxon>Penicillium chrysogenum species complex</taxon>
    </lineage>
</organism>
<dbReference type="OrthoDB" id="4369470at2759"/>
<evidence type="ECO:0000313" key="1">
    <source>
        <dbReference type="EMBL" id="CAP86392.1"/>
    </source>
</evidence>
<dbReference type="AlphaFoldDB" id="B6HFV6"/>
<sequence length="161" mass="17154">MGIFSVSGHLNLITGPVGIKYITRRLPIASRSAATRSYAENFLMTPSGVAMQSDPGPQKRSYVDRVLEFFGVALGRGSLLCLLARRVGPVMRVHLAASWLDKNDANIKAAQTAFTVGLIVANKSFVDAPRGSKESPLPGEAVDIHAVCVCLSVCRLSSLAL</sequence>
<proteinExistence type="predicted"/>
<protein>
    <submittedName>
        <fullName evidence="1">Uncharacterized protein</fullName>
    </submittedName>
</protein>
<evidence type="ECO:0000313" key="2">
    <source>
        <dbReference type="Proteomes" id="UP000000724"/>
    </source>
</evidence>
<name>B6HFV6_PENRW</name>
<reference evidence="1 2" key="1">
    <citation type="journal article" date="2008" name="Nat. Biotechnol.">
        <title>Genome sequencing and analysis of the filamentous fungus Penicillium chrysogenum.</title>
        <authorList>
            <person name="van den Berg M.A."/>
            <person name="Albang R."/>
            <person name="Albermann K."/>
            <person name="Badger J.H."/>
            <person name="Daran J.-M."/>
            <person name="Driessen A.J.M."/>
            <person name="Garcia-Estrada C."/>
            <person name="Fedorova N.D."/>
            <person name="Harris D.M."/>
            <person name="Heijne W.H.M."/>
            <person name="Joardar V.S."/>
            <person name="Kiel J.A.K.W."/>
            <person name="Kovalchuk A."/>
            <person name="Martin J.F."/>
            <person name="Nierman W.C."/>
            <person name="Nijland J.G."/>
            <person name="Pronk J.T."/>
            <person name="Roubos J.A."/>
            <person name="van der Klei I.J."/>
            <person name="van Peij N.N.M.E."/>
            <person name="Veenhuis M."/>
            <person name="von Doehren H."/>
            <person name="Wagner C."/>
            <person name="Wortman J.R."/>
            <person name="Bovenberg R.A.L."/>
        </authorList>
    </citation>
    <scope>NUCLEOTIDE SEQUENCE [LARGE SCALE GENOMIC DNA]</scope>
    <source>
        <strain evidence="2">ATCC 28089 / DSM 1075 / NRRL 1951 / Wisconsin 54-1255</strain>
    </source>
</reference>
<accession>B6HFV6</accession>
<dbReference type="VEuPathDB" id="FungiDB:PCH_Pc20g10630"/>
<gene>
    <name evidence="1" type="ORF">Pc20g10630</name>
    <name evidence="1" type="ORF">PCH_Pc20g10630</name>
</gene>